<comment type="caution">
    <text evidence="2">The sequence shown here is derived from an EMBL/GenBank/DDBJ whole genome shotgun (WGS) entry which is preliminary data.</text>
</comment>
<keyword evidence="1" id="KW-0732">Signal</keyword>
<proteinExistence type="predicted"/>
<dbReference type="OrthoDB" id="5857313at2759"/>
<dbReference type="AlphaFoldDB" id="A0A016WYU7"/>
<feature type="signal peptide" evidence="1">
    <location>
        <begin position="1"/>
        <end position="19"/>
    </location>
</feature>
<evidence type="ECO:0000313" key="3">
    <source>
        <dbReference type="Proteomes" id="UP000024635"/>
    </source>
</evidence>
<accession>A0A016WYU7</accession>
<keyword evidence="3" id="KW-1185">Reference proteome</keyword>
<organism evidence="2 3">
    <name type="scientific">Ancylostoma ceylanicum</name>
    <dbReference type="NCBI Taxonomy" id="53326"/>
    <lineage>
        <taxon>Eukaryota</taxon>
        <taxon>Metazoa</taxon>
        <taxon>Ecdysozoa</taxon>
        <taxon>Nematoda</taxon>
        <taxon>Chromadorea</taxon>
        <taxon>Rhabditida</taxon>
        <taxon>Rhabditina</taxon>
        <taxon>Rhabditomorpha</taxon>
        <taxon>Strongyloidea</taxon>
        <taxon>Ancylostomatidae</taxon>
        <taxon>Ancylostomatinae</taxon>
        <taxon>Ancylostoma</taxon>
    </lineage>
</organism>
<evidence type="ECO:0008006" key="4">
    <source>
        <dbReference type="Google" id="ProtNLM"/>
    </source>
</evidence>
<dbReference type="Pfam" id="PF17641">
    <property type="entry name" value="ASPRs"/>
    <property type="match status" value="1"/>
</dbReference>
<sequence>MRCLDLFLIFVFCPTVASSGKAPECNTNTNEMSTTLQQKIYDEVTGFLPNVKLDCELEKRAWKRLVLTDTTFWPLPKGAFEKREEWPITKSLTPHTFFQTVFQLWQKNKDISNKMKSRKQFGCYLRPLHELKMYKVNCIFV</sequence>
<evidence type="ECO:0000313" key="2">
    <source>
        <dbReference type="EMBL" id="EYC44994.1"/>
    </source>
</evidence>
<feature type="chain" id="PRO_5001495053" description="SCP domain-containing protein" evidence="1">
    <location>
        <begin position="20"/>
        <end position="141"/>
    </location>
</feature>
<reference evidence="3" key="1">
    <citation type="journal article" date="2015" name="Nat. Genet.">
        <title>The genome and transcriptome of the zoonotic hookworm Ancylostoma ceylanicum identify infection-specific gene families.</title>
        <authorList>
            <person name="Schwarz E.M."/>
            <person name="Hu Y."/>
            <person name="Antoshechkin I."/>
            <person name="Miller M.M."/>
            <person name="Sternberg P.W."/>
            <person name="Aroian R.V."/>
        </authorList>
    </citation>
    <scope>NUCLEOTIDE SEQUENCE</scope>
    <source>
        <strain evidence="3">HY135</strain>
    </source>
</reference>
<protein>
    <recommendedName>
        <fullName evidence="4">SCP domain-containing protein</fullName>
    </recommendedName>
</protein>
<dbReference type="InterPro" id="IPR035109">
    <property type="entry name" value="ASPR"/>
</dbReference>
<dbReference type="Proteomes" id="UP000024635">
    <property type="component" value="Unassembled WGS sequence"/>
</dbReference>
<evidence type="ECO:0000256" key="1">
    <source>
        <dbReference type="SAM" id="SignalP"/>
    </source>
</evidence>
<dbReference type="EMBL" id="JARK01000043">
    <property type="protein sequence ID" value="EYC44994.1"/>
    <property type="molecule type" value="Genomic_DNA"/>
</dbReference>
<name>A0A016WYU7_9BILA</name>
<gene>
    <name evidence="2" type="primary">Acey_s0443.g1558</name>
    <name evidence="2" type="ORF">Y032_0443g1558</name>
</gene>